<organism evidence="1 2">
    <name type="scientific">Heterorhabditis bacteriophora</name>
    <name type="common">Entomopathogenic nematode worm</name>
    <dbReference type="NCBI Taxonomy" id="37862"/>
    <lineage>
        <taxon>Eukaryota</taxon>
        <taxon>Metazoa</taxon>
        <taxon>Ecdysozoa</taxon>
        <taxon>Nematoda</taxon>
        <taxon>Chromadorea</taxon>
        <taxon>Rhabditida</taxon>
        <taxon>Rhabditina</taxon>
        <taxon>Rhabditomorpha</taxon>
        <taxon>Strongyloidea</taxon>
        <taxon>Heterorhabditidae</taxon>
        <taxon>Heterorhabditis</taxon>
    </lineage>
</organism>
<reference evidence="2" key="1">
    <citation type="submission" date="2016-11" db="UniProtKB">
        <authorList>
            <consortium name="WormBaseParasite"/>
        </authorList>
    </citation>
    <scope>IDENTIFICATION</scope>
</reference>
<keyword evidence="1" id="KW-1185">Reference proteome</keyword>
<dbReference type="WBParaSite" id="Hba_07337">
    <property type="protein sequence ID" value="Hba_07337"/>
    <property type="gene ID" value="Hba_07337"/>
</dbReference>
<evidence type="ECO:0000313" key="1">
    <source>
        <dbReference type="Proteomes" id="UP000095283"/>
    </source>
</evidence>
<name>A0A1I7WQ89_HETBA</name>
<dbReference type="AlphaFoldDB" id="A0A1I7WQ89"/>
<proteinExistence type="predicted"/>
<sequence>MSDTSDAIDITPKKVLSTYHQYHVSIPYSCIYNKNLILFYLKFLYFQVHAVGSYNGRIFYDRDVTFSLGEGSEVGGRMV</sequence>
<evidence type="ECO:0000313" key="2">
    <source>
        <dbReference type="WBParaSite" id="Hba_07337"/>
    </source>
</evidence>
<dbReference type="Proteomes" id="UP000095283">
    <property type="component" value="Unplaced"/>
</dbReference>
<accession>A0A1I7WQ89</accession>
<protein>
    <submittedName>
        <fullName evidence="2">Uncharacterized protein</fullName>
    </submittedName>
</protein>